<reference evidence="1 2" key="1">
    <citation type="submission" date="2012-10" db="EMBL/GenBank/DDBJ databases">
        <authorList>
            <person name="Harkins D.M."/>
            <person name="Durkin A.S."/>
            <person name="Brinkac L.M."/>
            <person name="Haft D.H."/>
            <person name="Selengut J.D."/>
            <person name="Sanka R."/>
            <person name="DePew J."/>
            <person name="Purushe J."/>
            <person name="Whelen A.C."/>
            <person name="Vinetz J.M."/>
            <person name="Sutton G.G."/>
            <person name="Nierman W.C."/>
            <person name="Fouts D.E."/>
        </authorList>
    </citation>
    <scope>NUCLEOTIDE SEQUENCE [LARGE SCALE GENOMIC DNA]</scope>
    <source>
        <strain evidence="1 2">2006001853</strain>
    </source>
</reference>
<protein>
    <submittedName>
        <fullName evidence="1">Uncharacterized protein</fullName>
    </submittedName>
</protein>
<sequence length="49" mass="5928">MHRIGRSFSGENEDWKNVNLELTQWEQETLDAAFIIQLKRMEKLHSKRL</sequence>
<gene>
    <name evidence="1" type="ORF">LEP1GSC036_3207</name>
</gene>
<name>A0A828Z2T3_9LEPT</name>
<dbReference type="AlphaFoldDB" id="A0A828Z2T3"/>
<evidence type="ECO:0000313" key="1">
    <source>
        <dbReference type="EMBL" id="EKR64635.1"/>
    </source>
</evidence>
<organism evidence="1 2">
    <name type="scientific">Leptospira weilii str. 2006001853</name>
    <dbReference type="NCBI Taxonomy" id="1001589"/>
    <lineage>
        <taxon>Bacteria</taxon>
        <taxon>Pseudomonadati</taxon>
        <taxon>Spirochaetota</taxon>
        <taxon>Spirochaetia</taxon>
        <taxon>Leptospirales</taxon>
        <taxon>Leptospiraceae</taxon>
        <taxon>Leptospira</taxon>
    </lineage>
</organism>
<comment type="caution">
    <text evidence="1">The sequence shown here is derived from an EMBL/GenBank/DDBJ whole genome shotgun (WGS) entry which is preliminary data.</text>
</comment>
<dbReference type="Proteomes" id="UP000001338">
    <property type="component" value="Unassembled WGS sequence"/>
</dbReference>
<evidence type="ECO:0000313" key="2">
    <source>
        <dbReference type="Proteomes" id="UP000001338"/>
    </source>
</evidence>
<proteinExistence type="predicted"/>
<accession>A0A828Z2T3</accession>
<dbReference type="EMBL" id="AFLV02000038">
    <property type="protein sequence ID" value="EKR64635.1"/>
    <property type="molecule type" value="Genomic_DNA"/>
</dbReference>